<sequence length="430" mass="46544">MVGIHVAALIVFVILVGVDTSQPSGAPGRFAAAAGWFLAGILLAPLITVGAIIWSTTLRRRIRKNAPPSRAHDIVQTDQPVHVAPPRVAPTRPEEPLAPRSDADRSDRSSYSTRAEARAAAAAEKAEVDDVVGRAAHHAPPPSPPRKAPPTPSDRPYMLLGSDKYKSTEVEGEFARTSEIAAVVKTFTGRSLRLDHEVEIPDVPAILRTEPENRYHRRAIMVVIEGSHVGYLARDDADRYHAAISRVERAGYVPTTRARLWAVQRRGWDEAKKVHARVSLALNEPHLLHPVNEPPTVAYSLLPWGNAVQVTGEENHLDAISPHVNPGSESIAIGTLHRVEMKSARGLVKHTVEVRIDGRAVGSLTATTSPHFLPTIEHLERDGLTAATWVKVKGSAIAAQVAVQAARAPELPPKWFAGPTTIPSLSELSQ</sequence>
<dbReference type="Gene3D" id="3.30.70.2330">
    <property type="match status" value="1"/>
</dbReference>
<evidence type="ECO:0000256" key="2">
    <source>
        <dbReference type="SAM" id="Phobius"/>
    </source>
</evidence>
<evidence type="ECO:0000256" key="1">
    <source>
        <dbReference type="SAM" id="MobiDB-lite"/>
    </source>
</evidence>
<dbReference type="Proteomes" id="UP000072189">
    <property type="component" value="Unassembled WGS sequence"/>
</dbReference>
<keyword evidence="2" id="KW-0812">Transmembrane</keyword>
<feature type="compositionally biased region" description="Pro residues" evidence="1">
    <location>
        <begin position="139"/>
        <end position="153"/>
    </location>
</feature>
<feature type="compositionally biased region" description="Low complexity" evidence="1">
    <location>
        <begin position="109"/>
        <end position="123"/>
    </location>
</feature>
<keyword evidence="2" id="KW-0472">Membrane</keyword>
<evidence type="ECO:0000313" key="4">
    <source>
        <dbReference type="Proteomes" id="UP000072189"/>
    </source>
</evidence>
<organism evidence="3 4">
    <name type="scientific">Microbacterium testaceum</name>
    <name type="common">Aureobacterium testaceum</name>
    <name type="synonym">Brevibacterium testaceum</name>
    <dbReference type="NCBI Taxonomy" id="2033"/>
    <lineage>
        <taxon>Bacteria</taxon>
        <taxon>Bacillati</taxon>
        <taxon>Actinomycetota</taxon>
        <taxon>Actinomycetes</taxon>
        <taxon>Micrococcales</taxon>
        <taxon>Microbacteriaceae</taxon>
        <taxon>Microbacterium</taxon>
    </lineage>
</organism>
<dbReference type="PATRIC" id="fig|2033.7.peg.960"/>
<feature type="compositionally biased region" description="Basic and acidic residues" evidence="1">
    <location>
        <begin position="92"/>
        <end position="108"/>
    </location>
</feature>
<protein>
    <recommendedName>
        <fullName evidence="5">HIRAN domain-containing protein</fullName>
    </recommendedName>
</protein>
<proteinExistence type="predicted"/>
<feature type="transmembrane region" description="Helical" evidence="2">
    <location>
        <begin position="30"/>
        <end position="54"/>
    </location>
</feature>
<dbReference type="EMBL" id="LDRV01000016">
    <property type="protein sequence ID" value="KTS13801.1"/>
    <property type="molecule type" value="Genomic_DNA"/>
</dbReference>
<feature type="region of interest" description="Disordered" evidence="1">
    <location>
        <begin position="65"/>
        <end position="159"/>
    </location>
</feature>
<comment type="caution">
    <text evidence="3">The sequence shown here is derived from an EMBL/GenBank/DDBJ whole genome shotgun (WGS) entry which is preliminary data.</text>
</comment>
<reference evidence="3 4" key="1">
    <citation type="journal article" date="2016" name="Front. Microbiol.">
        <title>Genomic Resource of Rice Seed Associated Bacteria.</title>
        <authorList>
            <person name="Midha S."/>
            <person name="Bansal K."/>
            <person name="Sharma S."/>
            <person name="Kumar N."/>
            <person name="Patil P.P."/>
            <person name="Chaudhry V."/>
            <person name="Patil P.B."/>
        </authorList>
    </citation>
    <scope>NUCLEOTIDE SEQUENCE [LARGE SCALE GENOMIC DNA]</scope>
    <source>
        <strain evidence="3 4">RSA3</strain>
    </source>
</reference>
<accession>A0A147FB61</accession>
<evidence type="ECO:0000313" key="3">
    <source>
        <dbReference type="EMBL" id="KTS13801.1"/>
    </source>
</evidence>
<dbReference type="AlphaFoldDB" id="A0A147FB61"/>
<name>A0A147FB61_MICTE</name>
<keyword evidence="2" id="KW-1133">Transmembrane helix</keyword>
<evidence type="ECO:0008006" key="5">
    <source>
        <dbReference type="Google" id="ProtNLM"/>
    </source>
</evidence>
<gene>
    <name evidence="3" type="ORF">RSA3_03060</name>
</gene>